<dbReference type="InterPro" id="IPR035965">
    <property type="entry name" value="PAS-like_dom_sf"/>
</dbReference>
<dbReference type="Pfam" id="PF00989">
    <property type="entry name" value="PAS"/>
    <property type="match status" value="1"/>
</dbReference>
<dbReference type="Proteomes" id="UP001396646">
    <property type="component" value="Unassembled WGS sequence"/>
</dbReference>
<proteinExistence type="predicted"/>
<dbReference type="CDD" id="cd00130">
    <property type="entry name" value="PAS"/>
    <property type="match status" value="4"/>
</dbReference>
<evidence type="ECO:0000313" key="4">
    <source>
        <dbReference type="EMBL" id="MEL4305239.1"/>
    </source>
</evidence>
<evidence type="ECO:0000259" key="2">
    <source>
        <dbReference type="PROSITE" id="PS50112"/>
    </source>
</evidence>
<dbReference type="RefSeq" id="WP_342126912.1">
    <property type="nucleotide sequence ID" value="NZ_JBCAUS010000003.1"/>
</dbReference>
<feature type="domain" description="PAS" evidence="2">
    <location>
        <begin position="499"/>
        <end position="568"/>
    </location>
</feature>
<dbReference type="EMBL" id="JBCAUS010000003">
    <property type="protein sequence ID" value="MEL4305239.1"/>
    <property type="molecule type" value="Genomic_DNA"/>
</dbReference>
<evidence type="ECO:0000313" key="5">
    <source>
        <dbReference type="Proteomes" id="UP001396646"/>
    </source>
</evidence>
<name>A0ABU9KS78_9EURY</name>
<dbReference type="Pfam" id="PF08448">
    <property type="entry name" value="PAS_4"/>
    <property type="match status" value="2"/>
</dbReference>
<feature type="domain" description="PAC" evidence="3">
    <location>
        <begin position="86"/>
        <end position="138"/>
    </location>
</feature>
<reference evidence="4 5" key="1">
    <citation type="submission" date="2024-04" db="EMBL/GenBank/DDBJ databases">
        <title>Methanococcoides sp. LMO-2.</title>
        <authorList>
            <person name="Liang L."/>
        </authorList>
    </citation>
    <scope>NUCLEOTIDE SEQUENCE [LARGE SCALE GENOMIC DNA]</scope>
    <source>
        <strain evidence="4 5">LMO-2</strain>
    </source>
</reference>
<dbReference type="InterPro" id="IPR001610">
    <property type="entry name" value="PAC"/>
</dbReference>
<dbReference type="NCBIfam" id="TIGR00229">
    <property type="entry name" value="sensory_box"/>
    <property type="match status" value="4"/>
</dbReference>
<keyword evidence="1" id="KW-0175">Coiled coil</keyword>
<dbReference type="InterPro" id="IPR013767">
    <property type="entry name" value="PAS_fold"/>
</dbReference>
<dbReference type="PROSITE" id="PS50113">
    <property type="entry name" value="PAC"/>
    <property type="match status" value="2"/>
</dbReference>
<dbReference type="PANTHER" id="PTHR44757:SF2">
    <property type="entry name" value="BIOFILM ARCHITECTURE MAINTENANCE PROTEIN MBAA"/>
    <property type="match status" value="1"/>
</dbReference>
<feature type="domain" description="PAS" evidence="2">
    <location>
        <begin position="132"/>
        <end position="202"/>
    </location>
</feature>
<evidence type="ECO:0000259" key="3">
    <source>
        <dbReference type="PROSITE" id="PS50113"/>
    </source>
</evidence>
<feature type="domain" description="PAC" evidence="3">
    <location>
        <begin position="328"/>
        <end position="378"/>
    </location>
</feature>
<dbReference type="InterPro" id="IPR013656">
    <property type="entry name" value="PAS_4"/>
</dbReference>
<dbReference type="Pfam" id="PF13426">
    <property type="entry name" value="PAS_9"/>
    <property type="match status" value="2"/>
</dbReference>
<dbReference type="Gene3D" id="3.30.450.20">
    <property type="entry name" value="PAS domain"/>
    <property type="match status" value="5"/>
</dbReference>
<feature type="coiled-coil region" evidence="1">
    <location>
        <begin position="238"/>
        <end position="265"/>
    </location>
</feature>
<dbReference type="SMART" id="SM00086">
    <property type="entry name" value="PAC"/>
    <property type="match status" value="3"/>
</dbReference>
<comment type="caution">
    <text evidence="4">The sequence shown here is derived from an EMBL/GenBank/DDBJ whole genome shotgun (WGS) entry which is preliminary data.</text>
</comment>
<accession>A0ABU9KS78</accession>
<dbReference type="InterPro" id="IPR052155">
    <property type="entry name" value="Biofilm_reg_signaling"/>
</dbReference>
<sequence length="587" mass="67219">MATYLETQRSILENEISLKNQAIESSINAIALTDLNGEIIYINKPFLKLFDVSNKKNFLKNHSTSFWNEQTEAIEIIKNIHQTEFWSGEIEVTKTNGSKIITLFSANAIKSKAGKSIAIMISIIDISKEKELEKDLETIFNSINDEIAIFALDGHFLEANRVTFERLGYSKSELTQMSVMDVTPPEYRENLRKQVLEKLERGGGIIETVSRHKDGSLIPIELNIQSIEYKGKPAIITVARDTTDRKKAENALKASEEKYSNLVENGNDGIIIIQDNLLKYINQKFENMAGYSKDEILGRSFFDIVSEEDRDITLNRHKKRFTHSDFTNNYEIEILSKNGKRVPVEISGSIIDYEGRPANMAIIRDITERKKLKQKIRETDIKNEAILNALPDLIFQCNKEGTILDFRPSTEIDTYVQPKDFLDKNVKEVLPEDIAAKVISSIDQAIKTKELQRFYYELRTNRKLNYFEARVVLTGEDSTLAIISDITDRKLAEIKLKKSEEKYSALVENGNDGILIVQDDLVKYANSKMTEMVGYSLKEAIGSPFLEYVHENHRELVFDKYEKKLKVGNEIRSRYEFDILSKDGGKI</sequence>
<dbReference type="SUPFAM" id="SSF55785">
    <property type="entry name" value="PYP-like sensor domain (PAS domain)"/>
    <property type="match status" value="5"/>
</dbReference>
<organism evidence="4 5">
    <name type="scientific">Methanococcoides cohabitans</name>
    <dbReference type="NCBI Taxonomy" id="3136559"/>
    <lineage>
        <taxon>Archaea</taxon>
        <taxon>Methanobacteriati</taxon>
        <taxon>Methanobacteriota</taxon>
        <taxon>Stenosarchaea group</taxon>
        <taxon>Methanomicrobia</taxon>
        <taxon>Methanosarcinales</taxon>
        <taxon>Methanosarcinaceae</taxon>
        <taxon>Methanococcoides</taxon>
    </lineage>
</organism>
<evidence type="ECO:0000256" key="1">
    <source>
        <dbReference type="SAM" id="Coils"/>
    </source>
</evidence>
<protein>
    <submittedName>
        <fullName evidence="4">PAS domain S-box protein</fullName>
    </submittedName>
</protein>
<dbReference type="PANTHER" id="PTHR44757">
    <property type="entry name" value="DIGUANYLATE CYCLASE DGCP"/>
    <property type="match status" value="1"/>
</dbReference>
<gene>
    <name evidence="4" type="ORF">WOA13_05270</name>
</gene>
<keyword evidence="5" id="KW-1185">Reference proteome</keyword>
<dbReference type="SMART" id="SM00091">
    <property type="entry name" value="PAS"/>
    <property type="match status" value="5"/>
</dbReference>
<dbReference type="InterPro" id="IPR000700">
    <property type="entry name" value="PAS-assoc_C"/>
</dbReference>
<dbReference type="PROSITE" id="PS50112">
    <property type="entry name" value="PAS"/>
    <property type="match status" value="3"/>
</dbReference>
<dbReference type="InterPro" id="IPR000014">
    <property type="entry name" value="PAS"/>
</dbReference>
<feature type="domain" description="PAS" evidence="2">
    <location>
        <begin position="255"/>
        <end position="311"/>
    </location>
</feature>